<dbReference type="InterPro" id="IPR000515">
    <property type="entry name" value="MetI-like"/>
</dbReference>
<dbReference type="KEGG" id="avp:AVENP_0501"/>
<comment type="subcellular location">
    <subcellularLocation>
        <location evidence="1">Cell inner membrane</location>
        <topology evidence="1">Multi-pass membrane protein</topology>
    </subcellularLocation>
    <subcellularLocation>
        <location evidence="9">Cell membrane</location>
        <topology evidence="9">Multi-pass membrane protein</topology>
    </subcellularLocation>
</comment>
<dbReference type="Gene3D" id="1.10.3720.10">
    <property type="entry name" value="MetI-like"/>
    <property type="match status" value="2"/>
</dbReference>
<dbReference type="PANTHER" id="PTHR30614">
    <property type="entry name" value="MEMBRANE COMPONENT OF AMINO ACID ABC TRANSPORTER"/>
    <property type="match status" value="1"/>
</dbReference>
<feature type="transmembrane region" description="Helical" evidence="9">
    <location>
        <begin position="363"/>
        <end position="385"/>
    </location>
</feature>
<dbReference type="EMBL" id="CP053840">
    <property type="protein sequence ID" value="QKF66075.1"/>
    <property type="molecule type" value="Genomic_DNA"/>
</dbReference>
<dbReference type="InterPro" id="IPR010065">
    <property type="entry name" value="AA_ABC_transptr_permease_3TM"/>
</dbReference>
<evidence type="ECO:0000256" key="4">
    <source>
        <dbReference type="ARBA" id="ARBA00022475"/>
    </source>
</evidence>
<sequence length="394" mass="43576">MKEHKKIAKGNVAFYNNPEIRAIIYQVLALAAILLFTYYVLHNMFVNIEKRGINTGFDFLGSEAGFGIISTLIPYTESDTYLRVFVVGILNTLLVSGIGIFFSTIIGLLVGIGRLSKNFMISKLSLIYVETFRNIPILLQILFWYNVVLAALPGPRQSLSYLDVFFLNNRGLYIPKPILESGFISVFIAFIIAIAGVVYLLKWAKKKHDETGEEFPVFWTSLVILIAGPVLVYFISGSPASLEYAELKGFNFIGGWTLTPELLALSFALSIYPATYIAEAVRAGIEAVPKGQKEAANALGLKDYVILKKVVLPQALRVIIPPVINQYLNLMKNSSLATAIGYPELVTLFAGTALNQVGQAIEIILMTMAVYLTISIVISLVMNIINAKMQIKER</sequence>
<keyword evidence="7 9" id="KW-1133">Transmembrane helix</keyword>
<keyword evidence="6" id="KW-0029">Amino-acid transport</keyword>
<feature type="transmembrane region" description="Helical" evidence="9">
    <location>
        <begin position="336"/>
        <end position="357"/>
    </location>
</feature>
<comment type="similarity">
    <text evidence="2">Belongs to the binding-protein-dependent transport system permease family. HisMQ subfamily.</text>
</comment>
<evidence type="ECO:0000256" key="2">
    <source>
        <dbReference type="ARBA" id="ARBA00010072"/>
    </source>
</evidence>
<name>A0AAE7B8Y4_9BACT</name>
<dbReference type="NCBIfam" id="TIGR01726">
    <property type="entry name" value="HEQRo_perm_3TM"/>
    <property type="match status" value="1"/>
</dbReference>
<dbReference type="Proteomes" id="UP000503482">
    <property type="component" value="Chromosome"/>
</dbReference>
<feature type="transmembrane region" description="Helical" evidence="9">
    <location>
        <begin position="131"/>
        <end position="152"/>
    </location>
</feature>
<feature type="transmembrane region" description="Helical" evidence="9">
    <location>
        <begin position="81"/>
        <end position="110"/>
    </location>
</feature>
<evidence type="ECO:0000256" key="5">
    <source>
        <dbReference type="ARBA" id="ARBA00022692"/>
    </source>
</evidence>
<protein>
    <submittedName>
        <fullName evidence="11">Amino acid ABC transporter, permease protein</fullName>
    </submittedName>
</protein>
<dbReference type="GO" id="GO:0043190">
    <property type="term" value="C:ATP-binding cassette (ABC) transporter complex"/>
    <property type="evidence" value="ECO:0007669"/>
    <property type="project" value="InterPro"/>
</dbReference>
<feature type="transmembrane region" description="Helical" evidence="9">
    <location>
        <begin position="215"/>
        <end position="235"/>
    </location>
</feature>
<evidence type="ECO:0000256" key="3">
    <source>
        <dbReference type="ARBA" id="ARBA00022448"/>
    </source>
</evidence>
<keyword evidence="5 9" id="KW-0812">Transmembrane</keyword>
<feature type="domain" description="ABC transmembrane type-1" evidence="10">
    <location>
        <begin position="89"/>
        <end position="382"/>
    </location>
</feature>
<dbReference type="CDD" id="cd06261">
    <property type="entry name" value="TM_PBP2"/>
    <property type="match status" value="1"/>
</dbReference>
<dbReference type="PANTHER" id="PTHR30614:SF37">
    <property type="entry name" value="AMINO-ACID ABC TRANSPORTER PERMEASE PROTEIN YHDX-RELATED"/>
    <property type="match status" value="1"/>
</dbReference>
<keyword evidence="3 9" id="KW-0813">Transport</keyword>
<feature type="transmembrane region" description="Helical" evidence="9">
    <location>
        <begin position="182"/>
        <end position="203"/>
    </location>
</feature>
<dbReference type="GO" id="GO:0006865">
    <property type="term" value="P:amino acid transport"/>
    <property type="evidence" value="ECO:0007669"/>
    <property type="project" value="UniProtKB-KW"/>
</dbReference>
<keyword evidence="4" id="KW-1003">Cell membrane</keyword>
<evidence type="ECO:0000259" key="10">
    <source>
        <dbReference type="PROSITE" id="PS50928"/>
    </source>
</evidence>
<dbReference type="AlphaFoldDB" id="A0AAE7B8Y4"/>
<dbReference type="Pfam" id="PF00528">
    <property type="entry name" value="BPD_transp_1"/>
    <property type="match status" value="1"/>
</dbReference>
<evidence type="ECO:0000313" key="11">
    <source>
        <dbReference type="EMBL" id="QKF66075.1"/>
    </source>
</evidence>
<evidence type="ECO:0000256" key="8">
    <source>
        <dbReference type="ARBA" id="ARBA00023136"/>
    </source>
</evidence>
<evidence type="ECO:0000313" key="12">
    <source>
        <dbReference type="Proteomes" id="UP000503482"/>
    </source>
</evidence>
<evidence type="ECO:0000256" key="7">
    <source>
        <dbReference type="ARBA" id="ARBA00022989"/>
    </source>
</evidence>
<feature type="transmembrane region" description="Helical" evidence="9">
    <location>
        <begin position="255"/>
        <end position="272"/>
    </location>
</feature>
<evidence type="ECO:0000256" key="9">
    <source>
        <dbReference type="RuleBase" id="RU363032"/>
    </source>
</evidence>
<feature type="transmembrane region" description="Helical" evidence="9">
    <location>
        <begin position="20"/>
        <end position="41"/>
    </location>
</feature>
<gene>
    <name evidence="11" type="ORF">AVENP_0501</name>
</gene>
<reference evidence="11 12" key="1">
    <citation type="submission" date="2020-05" db="EMBL/GenBank/DDBJ databases">
        <title>Complete genome sequencing of Campylobacter and Arcobacter type strains.</title>
        <authorList>
            <person name="Miller W.G."/>
            <person name="Yee E."/>
        </authorList>
    </citation>
    <scope>NUCLEOTIDE SEQUENCE [LARGE SCALE GENOMIC DNA]</scope>
    <source>
        <strain evidence="11 12">LMG 26156</strain>
    </source>
</reference>
<dbReference type="InterPro" id="IPR043429">
    <property type="entry name" value="ArtM/GltK/GlnP/TcyL/YhdX-like"/>
</dbReference>
<accession>A0AAE7B8Y4</accession>
<evidence type="ECO:0000256" key="1">
    <source>
        <dbReference type="ARBA" id="ARBA00004429"/>
    </source>
</evidence>
<keyword evidence="8 9" id="KW-0472">Membrane</keyword>
<dbReference type="InterPro" id="IPR035906">
    <property type="entry name" value="MetI-like_sf"/>
</dbReference>
<organism evidence="11 12">
    <name type="scientific">Arcobacter venerupis</name>
    <dbReference type="NCBI Taxonomy" id="1054033"/>
    <lineage>
        <taxon>Bacteria</taxon>
        <taxon>Pseudomonadati</taxon>
        <taxon>Campylobacterota</taxon>
        <taxon>Epsilonproteobacteria</taxon>
        <taxon>Campylobacterales</taxon>
        <taxon>Arcobacteraceae</taxon>
        <taxon>Arcobacter</taxon>
    </lineage>
</organism>
<evidence type="ECO:0000256" key="6">
    <source>
        <dbReference type="ARBA" id="ARBA00022970"/>
    </source>
</evidence>
<dbReference type="PROSITE" id="PS50928">
    <property type="entry name" value="ABC_TM1"/>
    <property type="match status" value="1"/>
</dbReference>
<keyword evidence="12" id="KW-1185">Reference proteome</keyword>
<proteinExistence type="inferred from homology"/>
<dbReference type="GO" id="GO:0022857">
    <property type="term" value="F:transmembrane transporter activity"/>
    <property type="evidence" value="ECO:0007669"/>
    <property type="project" value="InterPro"/>
</dbReference>
<dbReference type="SUPFAM" id="SSF161098">
    <property type="entry name" value="MetI-like"/>
    <property type="match status" value="2"/>
</dbReference>
<dbReference type="RefSeq" id="WP_128357771.1">
    <property type="nucleotide sequence ID" value="NZ_CP053840.1"/>
</dbReference>